<dbReference type="PANTHER" id="PTHR46112">
    <property type="entry name" value="AMINOPEPTIDASE"/>
    <property type="match status" value="1"/>
</dbReference>
<proteinExistence type="predicted"/>
<dbReference type="SUPFAM" id="SSF55920">
    <property type="entry name" value="Creatinase/aminopeptidase"/>
    <property type="match status" value="1"/>
</dbReference>
<dbReference type="InterPro" id="IPR000994">
    <property type="entry name" value="Pept_M24"/>
</dbReference>
<dbReference type="PANTHER" id="PTHR46112:SF2">
    <property type="entry name" value="XAA-PRO AMINOPEPTIDASE P-RELATED"/>
    <property type="match status" value="1"/>
</dbReference>
<evidence type="ECO:0000313" key="2">
    <source>
        <dbReference type="EMBL" id="SVA47923.1"/>
    </source>
</evidence>
<dbReference type="EMBL" id="UINC01010802">
    <property type="protein sequence ID" value="SVA47923.1"/>
    <property type="molecule type" value="Genomic_DNA"/>
</dbReference>
<dbReference type="InterPro" id="IPR050659">
    <property type="entry name" value="Peptidase_M24B"/>
</dbReference>
<accession>A0A381W7N8</accession>
<sequence>MKDIRRKIGPKFGEDSKVLQNKFKPKIYEDQIDFDRMRMYRLNRVREQLLKNDIGACILFDPINIRYATDSRNMAVFSFHLMTRYVFIPATGPVILFEYPKCEFSYANNCTIDEVRKVIHWDYFSWGNKVSLKALEWAKTVDEIMKKYSSDNKNLAIDVCDPVGINALKDNYNYKLINAQKYLEIARSIKSEDEIICLKASVKTAELGASLMHEKLHNKKDSMTEEQLWSYLHQTNIENGGEWIETRLLTSGPRTNPWFQECSNRLIQKGELVAFDTDMVGPYGYCADISRTFVDGGKLNEEQKKLYDLAIENIKHNEQIIKPGMNFREFAEKAWRLPDNCFDNHYPCQVHGVGMCDEWPFIPYPNKNYTDYTNGDYTGNFEENMVVCVESYIGEVGGKQGVKLENQYLVTNNGLEALISLPLNLI</sequence>
<dbReference type="SUPFAM" id="SSF53092">
    <property type="entry name" value="Creatinase/prolidase N-terminal domain"/>
    <property type="match status" value="1"/>
</dbReference>
<dbReference type="Gene3D" id="3.90.230.10">
    <property type="entry name" value="Creatinase/methionine aminopeptidase superfamily"/>
    <property type="match status" value="1"/>
</dbReference>
<protein>
    <recommendedName>
        <fullName evidence="1">Peptidase M24 domain-containing protein</fullName>
    </recommendedName>
</protein>
<organism evidence="2">
    <name type="scientific">marine metagenome</name>
    <dbReference type="NCBI Taxonomy" id="408172"/>
    <lineage>
        <taxon>unclassified sequences</taxon>
        <taxon>metagenomes</taxon>
        <taxon>ecological metagenomes</taxon>
    </lineage>
</organism>
<dbReference type="InterPro" id="IPR029149">
    <property type="entry name" value="Creatin/AminoP/Spt16_N"/>
</dbReference>
<gene>
    <name evidence="2" type="ORF">METZ01_LOCUS100777</name>
</gene>
<dbReference type="CDD" id="cd01066">
    <property type="entry name" value="APP_MetAP"/>
    <property type="match status" value="1"/>
</dbReference>
<name>A0A381W7N8_9ZZZZ</name>
<feature type="domain" description="Peptidase M24" evidence="1">
    <location>
        <begin position="209"/>
        <end position="412"/>
    </location>
</feature>
<dbReference type="InterPro" id="IPR036005">
    <property type="entry name" value="Creatinase/aminopeptidase-like"/>
</dbReference>
<evidence type="ECO:0000259" key="1">
    <source>
        <dbReference type="Pfam" id="PF00557"/>
    </source>
</evidence>
<reference evidence="2" key="1">
    <citation type="submission" date="2018-05" db="EMBL/GenBank/DDBJ databases">
        <authorList>
            <person name="Lanie J.A."/>
            <person name="Ng W.-L."/>
            <person name="Kazmierczak K.M."/>
            <person name="Andrzejewski T.M."/>
            <person name="Davidsen T.M."/>
            <person name="Wayne K.J."/>
            <person name="Tettelin H."/>
            <person name="Glass J.I."/>
            <person name="Rusch D."/>
            <person name="Podicherti R."/>
            <person name="Tsui H.-C.T."/>
            <person name="Winkler M.E."/>
        </authorList>
    </citation>
    <scope>NUCLEOTIDE SEQUENCE</scope>
</reference>
<dbReference type="AlphaFoldDB" id="A0A381W7N8"/>
<dbReference type="Pfam" id="PF00557">
    <property type="entry name" value="Peptidase_M24"/>
    <property type="match status" value="1"/>
</dbReference>
<dbReference type="Gene3D" id="3.40.350.10">
    <property type="entry name" value="Creatinase/prolidase N-terminal domain"/>
    <property type="match status" value="1"/>
</dbReference>